<dbReference type="InterPro" id="IPR024957">
    <property type="entry name" value="Cep57_MT-bd_dom"/>
</dbReference>
<feature type="region of interest" description="Disordered" evidence="3">
    <location>
        <begin position="643"/>
        <end position="732"/>
    </location>
</feature>
<feature type="domain" description="PPC89 centrosome localisation" evidence="5">
    <location>
        <begin position="554"/>
        <end position="629"/>
    </location>
</feature>
<comment type="subcellular location">
    <subcellularLocation>
        <location evidence="1">Cytoplasm</location>
    </subcellularLocation>
</comment>
<feature type="compositionally biased region" description="Basic and acidic residues" evidence="3">
    <location>
        <begin position="526"/>
        <end position="544"/>
    </location>
</feature>
<dbReference type="Pfam" id="PF06657">
    <property type="entry name" value="Cep57_MT_bd"/>
    <property type="match status" value="1"/>
</dbReference>
<feature type="compositionally biased region" description="Polar residues" evidence="3">
    <location>
        <begin position="282"/>
        <end position="307"/>
    </location>
</feature>
<evidence type="ECO:0000259" key="4">
    <source>
        <dbReference type="Pfam" id="PF06657"/>
    </source>
</evidence>
<dbReference type="Pfam" id="PF14197">
    <property type="entry name" value="Cep57_CLD_2"/>
    <property type="match status" value="1"/>
</dbReference>
<evidence type="ECO:0000256" key="3">
    <source>
        <dbReference type="SAM" id="MobiDB-lite"/>
    </source>
</evidence>
<sequence length="1047" mass="116544">MSRRPANLELSIRGDELEQHRIQLEHNLQHTDLSLHLSSTPDEDISDVEIPRHNIASITNDALASFEQRSGDQFDPNGDSQYQTWDYYNQDESVNPYGGETISTAAHHASALTLSAGLAEGRAAAKRDVSLSGAEYDPDRPLQGIVAGIQSRFEKLGMDPRKIQQTNLEAINFSPLIVDDTVELDHILSTGRASIPASGFRSPPSSFASSTTSTSESVSPRPGSPASRPKLSDALQAVAFSPKRPRSAQGHVARQAPRRGFPTSQPERAHEAPRKPSPPPASVQSDRTQSGRRAQYSSTRHQQSLSYAQLEHEATGELLPSDTNGSSKFTRMAHGLAQEIEAEQSLWEEQQTGQLQPHESKRKTKVDIARVRQSRERNPFQDVENHARHTNAAPRARIRTPAKGAIHLPDVTGLTSAIDSPARMTYEYYHYNGKDGGEKQARIIATLNAVQSKLAFLETENSISRRRVHELELELESCKDEVARERTRVLQREERIAQHAADVIEKEKERLANLNKQVNRKSKSQTQKDAEMESKDRAAAESRYREAVEEKKALEALIEALRTHLSRLTAELAEHQSLLQELRSLRDSDARALTEKSNDVDKLRQEVERLAGEVEVLRGVVEEGLKERRNARLQHSRDISQLSVAPLVPHNDPVHEGRNDESFPNIAQDMYGSPSGPDVSDGSSISSRLRSPTPSPRRRTHGTRHTTSATTIRTDQATVSSSQPVGEFSARPYVSGAELDRISIEVQERRSERSSLSTLSHSKAPSLSDSYSHVLSRSASRHGNIDEEDECVAGAPFQPPTRTSTPVSLPRAVTPPRAVAPARFHVPTPGHALKKARVQIDKELPSKDAPVAPHPQPPLELHLGTAAEAPFPRIRGTHMERLFFSKQEHNSQTCTVCRRRRRNHRVPPTQGIESWLEDARTDAVDGEPYNKGASNVEAIANAHENDRKRQTGDQLHGERDKLPSQTVLTRVIRELEDDFTHYKSIYIELAEQYKLMDAASNVAKRNVVAGHLKEVIDILEQKGDQIASLYDLLTFKDKPTDRSVELN</sequence>
<feature type="region of interest" description="Disordered" evidence="3">
    <location>
        <begin position="747"/>
        <end position="771"/>
    </location>
</feature>
<reference evidence="6" key="1">
    <citation type="journal article" date="2012" name="Science">
        <title>The Paleozoic origin of enzymatic lignin decomposition reconstructed from 31 fungal genomes.</title>
        <authorList>
            <person name="Floudas D."/>
            <person name="Binder M."/>
            <person name="Riley R."/>
            <person name="Barry K."/>
            <person name="Blanchette R.A."/>
            <person name="Henrissat B."/>
            <person name="Martinez A.T."/>
            <person name="Otillar R."/>
            <person name="Spatafora J.W."/>
            <person name="Yadav J.S."/>
            <person name="Aerts A."/>
            <person name="Benoit I."/>
            <person name="Boyd A."/>
            <person name="Carlson A."/>
            <person name="Copeland A."/>
            <person name="Coutinho P.M."/>
            <person name="de Vries R.P."/>
            <person name="Ferreira P."/>
            <person name="Findley K."/>
            <person name="Foster B."/>
            <person name="Gaskell J."/>
            <person name="Glotzer D."/>
            <person name="Gorecki P."/>
            <person name="Heitman J."/>
            <person name="Hesse C."/>
            <person name="Hori C."/>
            <person name="Igarashi K."/>
            <person name="Jurgens J.A."/>
            <person name="Kallen N."/>
            <person name="Kersten P."/>
            <person name="Kohler A."/>
            <person name="Kuees U."/>
            <person name="Kumar T.K.A."/>
            <person name="Kuo A."/>
            <person name="LaButti K."/>
            <person name="Larrondo L.F."/>
            <person name="Lindquist E."/>
            <person name="Ling A."/>
            <person name="Lombard V."/>
            <person name="Lucas S."/>
            <person name="Lundell T."/>
            <person name="Martin R."/>
            <person name="McLaughlin D.J."/>
            <person name="Morgenstern I."/>
            <person name="Morin E."/>
            <person name="Murat C."/>
            <person name="Nagy L.G."/>
            <person name="Nolan M."/>
            <person name="Ohm R.A."/>
            <person name="Patyshakuliyeva A."/>
            <person name="Rokas A."/>
            <person name="Ruiz-Duenas F.J."/>
            <person name="Sabat G."/>
            <person name="Salamov A."/>
            <person name="Samejima M."/>
            <person name="Schmutz J."/>
            <person name="Slot J.C."/>
            <person name="St John F."/>
            <person name="Stenlid J."/>
            <person name="Sun H."/>
            <person name="Sun S."/>
            <person name="Syed K."/>
            <person name="Tsang A."/>
            <person name="Wiebenga A."/>
            <person name="Young D."/>
            <person name="Pisabarro A."/>
            <person name="Eastwood D.C."/>
            <person name="Martin F."/>
            <person name="Cullen D."/>
            <person name="Grigoriev I.V."/>
            <person name="Hibbett D.S."/>
        </authorList>
    </citation>
    <scope>NUCLEOTIDE SEQUENCE [LARGE SCALE GENOMIC DNA]</scope>
    <source>
        <strain evidence="6">MD-104</strain>
    </source>
</reference>
<evidence type="ECO:0000259" key="5">
    <source>
        <dbReference type="Pfam" id="PF14197"/>
    </source>
</evidence>
<evidence type="ECO:0008006" key="8">
    <source>
        <dbReference type="Google" id="ProtNLM"/>
    </source>
</evidence>
<feature type="compositionally biased region" description="Low complexity" evidence="3">
    <location>
        <begin position="754"/>
        <end position="766"/>
    </location>
</feature>
<feature type="compositionally biased region" description="Polar residues" evidence="3">
    <location>
        <begin position="715"/>
        <end position="724"/>
    </location>
</feature>
<dbReference type="OrthoDB" id="76453at2759"/>
<evidence type="ECO:0000313" key="6">
    <source>
        <dbReference type="EMBL" id="PCH40313.1"/>
    </source>
</evidence>
<dbReference type="GO" id="GO:0005737">
    <property type="term" value="C:cytoplasm"/>
    <property type="evidence" value="ECO:0007669"/>
    <property type="project" value="UniProtKB-SubCell"/>
</dbReference>
<dbReference type="EMBL" id="KB468053">
    <property type="protein sequence ID" value="PCH40313.1"/>
    <property type="molecule type" value="Genomic_DNA"/>
</dbReference>
<feature type="region of interest" description="Disordered" evidence="3">
    <location>
        <begin position="194"/>
        <end position="307"/>
    </location>
</feature>
<feature type="compositionally biased region" description="Low complexity" evidence="3">
    <location>
        <begin position="705"/>
        <end position="714"/>
    </location>
</feature>
<accession>A0A2H3JKC7</accession>
<keyword evidence="7" id="KW-1185">Reference proteome</keyword>
<gene>
    <name evidence="6" type="ORF">WOLCODRAFT_162258</name>
</gene>
<feature type="region of interest" description="Disordered" evidence="3">
    <location>
        <begin position="514"/>
        <end position="544"/>
    </location>
</feature>
<name>A0A2H3JKC7_WOLCO</name>
<feature type="compositionally biased region" description="Low complexity" evidence="3">
    <location>
        <begin position="672"/>
        <end position="692"/>
    </location>
</feature>
<dbReference type="Proteomes" id="UP000218811">
    <property type="component" value="Unassembled WGS sequence"/>
</dbReference>
<dbReference type="InterPro" id="IPR025925">
    <property type="entry name" value="PPC89_CLD"/>
</dbReference>
<evidence type="ECO:0000256" key="1">
    <source>
        <dbReference type="ARBA" id="ARBA00004496"/>
    </source>
</evidence>
<dbReference type="AlphaFoldDB" id="A0A2H3JKC7"/>
<feature type="compositionally biased region" description="Basic and acidic residues" evidence="3">
    <location>
        <begin position="652"/>
        <end position="661"/>
    </location>
</feature>
<feature type="domain" description="Cep57 centrosome microtubule-binding" evidence="4">
    <location>
        <begin position="958"/>
        <end position="1032"/>
    </location>
</feature>
<dbReference type="OMA" id="MRTDHAT"/>
<proteinExistence type="predicted"/>
<evidence type="ECO:0000256" key="2">
    <source>
        <dbReference type="ARBA" id="ARBA00022490"/>
    </source>
</evidence>
<keyword evidence="2" id="KW-0963">Cytoplasm</keyword>
<feature type="region of interest" description="Disordered" evidence="3">
    <location>
        <begin position="792"/>
        <end position="812"/>
    </location>
</feature>
<protein>
    <recommendedName>
        <fullName evidence="8">Cep57 centrosome microtubule-binding domain-containing protein</fullName>
    </recommendedName>
</protein>
<feature type="compositionally biased region" description="Low complexity" evidence="3">
    <location>
        <begin position="196"/>
        <end position="221"/>
    </location>
</feature>
<evidence type="ECO:0000313" key="7">
    <source>
        <dbReference type="Proteomes" id="UP000218811"/>
    </source>
</evidence>
<organism evidence="6 7">
    <name type="scientific">Wolfiporia cocos (strain MD-104)</name>
    <name type="common">Brown rot fungus</name>
    <dbReference type="NCBI Taxonomy" id="742152"/>
    <lineage>
        <taxon>Eukaryota</taxon>
        <taxon>Fungi</taxon>
        <taxon>Dikarya</taxon>
        <taxon>Basidiomycota</taxon>
        <taxon>Agaricomycotina</taxon>
        <taxon>Agaricomycetes</taxon>
        <taxon>Polyporales</taxon>
        <taxon>Phaeolaceae</taxon>
        <taxon>Wolfiporia</taxon>
    </lineage>
</organism>
<dbReference type="GO" id="GO:0008017">
    <property type="term" value="F:microtubule binding"/>
    <property type="evidence" value="ECO:0007669"/>
    <property type="project" value="InterPro"/>
</dbReference>